<reference evidence="2" key="1">
    <citation type="submission" date="2022-07" db="EMBL/GenBank/DDBJ databases">
        <title>Fungi with potential for degradation of polypropylene.</title>
        <authorList>
            <person name="Gostincar C."/>
        </authorList>
    </citation>
    <scope>NUCLEOTIDE SEQUENCE</scope>
    <source>
        <strain evidence="2">EXF-13287</strain>
    </source>
</reference>
<dbReference type="EMBL" id="JANBVN010000040">
    <property type="protein sequence ID" value="KAJ9158176.1"/>
    <property type="molecule type" value="Genomic_DNA"/>
</dbReference>
<keyword evidence="3" id="KW-1185">Reference proteome</keyword>
<name>A0AA38SEG8_9PEZI</name>
<feature type="region of interest" description="Disordered" evidence="1">
    <location>
        <begin position="1"/>
        <end position="24"/>
    </location>
</feature>
<evidence type="ECO:0000256" key="1">
    <source>
        <dbReference type="SAM" id="MobiDB-lite"/>
    </source>
</evidence>
<gene>
    <name evidence="2" type="ORF">NKR19_g3535</name>
</gene>
<sequence>MAESEPESESTAGTSSRSKRSMVKSFLKQGLSKGKDELLKQKLQLEHSLGLGHRPSVIPPGEANIRAEERIVEIGWHPVAGFAGKWFAEETGLGKKIAQKVKKYPDPTQHWAVLVGEYCHELWMDEHLHVIYLNERIELAEWHRFEVGKTTFNDEALRQAGEMVIYGMREKRPAYNLINNNCQNFALLMLDVIQLEAAARREFASTFAIYQRAIGEGTISDLFVEAPEGETQAQVAQTEGKPGAVQVAQQVMEQNTTKLDHHHSLF</sequence>
<dbReference type="Proteomes" id="UP001174691">
    <property type="component" value="Unassembled WGS sequence"/>
</dbReference>
<organism evidence="2 3">
    <name type="scientific">Coniochaeta hoffmannii</name>
    <dbReference type="NCBI Taxonomy" id="91930"/>
    <lineage>
        <taxon>Eukaryota</taxon>
        <taxon>Fungi</taxon>
        <taxon>Dikarya</taxon>
        <taxon>Ascomycota</taxon>
        <taxon>Pezizomycotina</taxon>
        <taxon>Sordariomycetes</taxon>
        <taxon>Sordariomycetidae</taxon>
        <taxon>Coniochaetales</taxon>
        <taxon>Coniochaetaceae</taxon>
        <taxon>Coniochaeta</taxon>
    </lineage>
</organism>
<evidence type="ECO:0000313" key="2">
    <source>
        <dbReference type="EMBL" id="KAJ9158176.1"/>
    </source>
</evidence>
<accession>A0AA38SEG8</accession>
<proteinExistence type="predicted"/>
<evidence type="ECO:0000313" key="3">
    <source>
        <dbReference type="Proteomes" id="UP001174691"/>
    </source>
</evidence>
<comment type="caution">
    <text evidence="2">The sequence shown here is derived from an EMBL/GenBank/DDBJ whole genome shotgun (WGS) entry which is preliminary data.</text>
</comment>
<protein>
    <submittedName>
        <fullName evidence="2">Pppde peptidase protein</fullName>
    </submittedName>
</protein>
<dbReference type="AlphaFoldDB" id="A0AA38SEG8"/>